<feature type="compositionally biased region" description="Basic and acidic residues" evidence="5">
    <location>
        <begin position="68"/>
        <end position="82"/>
    </location>
</feature>
<feature type="domain" description="Peptidase C1A papain C-terminal" evidence="6">
    <location>
        <begin position="82"/>
        <end position="339"/>
    </location>
</feature>
<dbReference type="InterPro" id="IPR000169">
    <property type="entry name" value="Pept_cys_AS"/>
</dbReference>
<comment type="similarity">
    <text evidence="1">Belongs to the peptidase C1 family.</text>
</comment>
<dbReference type="CDD" id="cd02620">
    <property type="entry name" value="Peptidase_C1A_CathepsinB"/>
    <property type="match status" value="1"/>
</dbReference>
<keyword evidence="4" id="KW-0788">Thiol protease</keyword>
<gene>
    <name evidence="7" type="ORF">V9T40_006722</name>
</gene>
<organism evidence="7 8">
    <name type="scientific">Parthenolecanium corni</name>
    <dbReference type="NCBI Taxonomy" id="536013"/>
    <lineage>
        <taxon>Eukaryota</taxon>
        <taxon>Metazoa</taxon>
        <taxon>Ecdysozoa</taxon>
        <taxon>Arthropoda</taxon>
        <taxon>Hexapoda</taxon>
        <taxon>Insecta</taxon>
        <taxon>Pterygota</taxon>
        <taxon>Neoptera</taxon>
        <taxon>Paraneoptera</taxon>
        <taxon>Hemiptera</taxon>
        <taxon>Sternorrhyncha</taxon>
        <taxon>Coccoidea</taxon>
        <taxon>Coccidae</taxon>
        <taxon>Parthenolecanium</taxon>
    </lineage>
</organism>
<dbReference type="SUPFAM" id="SSF54001">
    <property type="entry name" value="Cysteine proteinases"/>
    <property type="match status" value="1"/>
</dbReference>
<keyword evidence="2" id="KW-0645">Protease</keyword>
<accession>A0AAN9Y7E2</accession>
<dbReference type="SMART" id="SM00645">
    <property type="entry name" value="Pept_C1"/>
    <property type="match status" value="1"/>
</dbReference>
<dbReference type="PRINTS" id="PR00705">
    <property type="entry name" value="PAPAIN"/>
</dbReference>
<keyword evidence="3" id="KW-0378">Hydrolase</keyword>
<evidence type="ECO:0000256" key="5">
    <source>
        <dbReference type="SAM" id="MobiDB-lite"/>
    </source>
</evidence>
<evidence type="ECO:0000256" key="4">
    <source>
        <dbReference type="ARBA" id="ARBA00022807"/>
    </source>
</evidence>
<dbReference type="Pfam" id="PF00112">
    <property type="entry name" value="Peptidase_C1"/>
    <property type="match status" value="1"/>
</dbReference>
<dbReference type="InterPro" id="IPR038765">
    <property type="entry name" value="Papain-like_cys_pep_sf"/>
</dbReference>
<reference evidence="7 8" key="1">
    <citation type="submission" date="2024-03" db="EMBL/GenBank/DDBJ databases">
        <title>Adaptation during the transition from Ophiocordyceps entomopathogen to insect associate is accompanied by gene loss and intensified selection.</title>
        <authorList>
            <person name="Ward C.M."/>
            <person name="Onetto C.A."/>
            <person name="Borneman A.R."/>
        </authorList>
    </citation>
    <scope>NUCLEOTIDE SEQUENCE [LARGE SCALE GENOMIC DNA]</scope>
    <source>
        <strain evidence="7">AWRI1</strain>
        <tissue evidence="7">Single Adult Female</tissue>
    </source>
</reference>
<evidence type="ECO:0000259" key="6">
    <source>
        <dbReference type="SMART" id="SM00645"/>
    </source>
</evidence>
<dbReference type="PANTHER" id="PTHR12411">
    <property type="entry name" value="CYSTEINE PROTEASE FAMILY C1-RELATED"/>
    <property type="match status" value="1"/>
</dbReference>
<dbReference type="InterPro" id="IPR013128">
    <property type="entry name" value="Peptidase_C1A"/>
</dbReference>
<evidence type="ECO:0000256" key="3">
    <source>
        <dbReference type="ARBA" id="ARBA00022801"/>
    </source>
</evidence>
<dbReference type="PROSITE" id="PS00639">
    <property type="entry name" value="THIOL_PROTEASE_HIS"/>
    <property type="match status" value="1"/>
</dbReference>
<proteinExistence type="inferred from homology"/>
<dbReference type="InterPro" id="IPR025660">
    <property type="entry name" value="Pept_his_AS"/>
</dbReference>
<comment type="caution">
    <text evidence="7">The sequence shown here is derived from an EMBL/GenBank/DDBJ whole genome shotgun (WGS) entry which is preliminary data.</text>
</comment>
<feature type="region of interest" description="Disordered" evidence="5">
    <location>
        <begin position="64"/>
        <end position="84"/>
    </location>
</feature>
<dbReference type="GO" id="GO:0008234">
    <property type="term" value="F:cysteine-type peptidase activity"/>
    <property type="evidence" value="ECO:0007669"/>
    <property type="project" value="UniProtKB-KW"/>
</dbReference>
<keyword evidence="8" id="KW-1185">Reference proteome</keyword>
<name>A0AAN9Y7E2_9HEMI</name>
<evidence type="ECO:0000256" key="2">
    <source>
        <dbReference type="ARBA" id="ARBA00022670"/>
    </source>
</evidence>
<evidence type="ECO:0000313" key="7">
    <source>
        <dbReference type="EMBL" id="KAK7602748.1"/>
    </source>
</evidence>
<evidence type="ECO:0000256" key="1">
    <source>
        <dbReference type="ARBA" id="ARBA00008455"/>
    </source>
</evidence>
<dbReference type="AlphaFoldDB" id="A0AAN9Y7E2"/>
<dbReference type="InterPro" id="IPR000668">
    <property type="entry name" value="Peptidase_C1A_C"/>
</dbReference>
<dbReference type="GO" id="GO:0006508">
    <property type="term" value="P:proteolysis"/>
    <property type="evidence" value="ECO:0007669"/>
    <property type="project" value="UniProtKB-KW"/>
</dbReference>
<dbReference type="EMBL" id="JBBCAQ010000007">
    <property type="protein sequence ID" value="KAK7602748.1"/>
    <property type="molecule type" value="Genomic_DNA"/>
</dbReference>
<evidence type="ECO:0000313" key="8">
    <source>
        <dbReference type="Proteomes" id="UP001367676"/>
    </source>
</evidence>
<dbReference type="Gene3D" id="3.90.70.10">
    <property type="entry name" value="Cysteine proteinases"/>
    <property type="match status" value="1"/>
</dbReference>
<protein>
    <recommendedName>
        <fullName evidence="6">Peptidase C1A papain C-terminal domain-containing protein</fullName>
    </recommendedName>
</protein>
<sequence>MVVVAQQAICKKDKITNAQKLVNLVNSDPKSTWRADTYGMKKLNINRFLKTHLGLRMNSKNKIAGAKLSKEKPSGKPEDDNLPKSFTWTDAKNTKCPITHIRDQANCGSCWAVSTAASFGDRICIQSKSKTMVNISANYITACNDKNYGCSGGYMDLVHEFLKSGVITGGDFESDEGCQPYEVKPCTRVPWRSYMPCVYGLAITPKCRKQVCTNDWYGSKKETKRNTFYAKSWKLIEGNALTPTEYYIRKDLYENGPLTLAFLVYEDFFFYKSGIYIPRRGQEIIGGHAVRLVGWGEENDIKYWHIANSWSTEWGEKGFFKMIRGINACECESEAISAMPDLK</sequence>
<dbReference type="PROSITE" id="PS00139">
    <property type="entry name" value="THIOL_PROTEASE_CYS"/>
    <property type="match status" value="1"/>
</dbReference>
<dbReference type="Proteomes" id="UP001367676">
    <property type="component" value="Unassembled WGS sequence"/>
</dbReference>